<dbReference type="Proteomes" id="UP000827092">
    <property type="component" value="Unassembled WGS sequence"/>
</dbReference>
<dbReference type="GO" id="GO:0080008">
    <property type="term" value="C:Cul4-RING E3 ubiquitin ligase complex"/>
    <property type="evidence" value="ECO:0007669"/>
    <property type="project" value="InterPro"/>
</dbReference>
<dbReference type="PROSITE" id="PS50082">
    <property type="entry name" value="WD_REPEATS_2"/>
    <property type="match status" value="1"/>
</dbReference>
<dbReference type="Gene3D" id="2.130.10.10">
    <property type="entry name" value="YVTN repeat-like/Quinoprotein amine dehydrogenase"/>
    <property type="match status" value="1"/>
</dbReference>
<organism evidence="12 13">
    <name type="scientific">Oedothorax gibbosus</name>
    <dbReference type="NCBI Taxonomy" id="931172"/>
    <lineage>
        <taxon>Eukaryota</taxon>
        <taxon>Metazoa</taxon>
        <taxon>Ecdysozoa</taxon>
        <taxon>Arthropoda</taxon>
        <taxon>Chelicerata</taxon>
        <taxon>Arachnida</taxon>
        <taxon>Araneae</taxon>
        <taxon>Araneomorphae</taxon>
        <taxon>Entelegynae</taxon>
        <taxon>Araneoidea</taxon>
        <taxon>Linyphiidae</taxon>
        <taxon>Erigoninae</taxon>
        <taxon>Oedothorax</taxon>
    </lineage>
</organism>
<accession>A0AAV6VL13</accession>
<evidence type="ECO:0000256" key="9">
    <source>
        <dbReference type="ARBA" id="ARBA00023242"/>
    </source>
</evidence>
<dbReference type="PANTHER" id="PTHR15169:SF0">
    <property type="entry name" value="DNA DAMAGE-BINDING PROTEIN 2"/>
    <property type="match status" value="1"/>
</dbReference>
<evidence type="ECO:0000313" key="12">
    <source>
        <dbReference type="EMBL" id="KAG8197502.1"/>
    </source>
</evidence>
<comment type="similarity">
    <text evidence="2">Belongs to the WD repeat DDB2/WDR76 family.</text>
</comment>
<evidence type="ECO:0000256" key="3">
    <source>
        <dbReference type="ARBA" id="ARBA00022574"/>
    </source>
</evidence>
<evidence type="ECO:0000256" key="7">
    <source>
        <dbReference type="ARBA" id="ARBA00023125"/>
    </source>
</evidence>
<dbReference type="EMBL" id="JAFNEN010000054">
    <property type="protein sequence ID" value="KAG8197502.1"/>
    <property type="molecule type" value="Genomic_DNA"/>
</dbReference>
<dbReference type="InterPro" id="IPR036322">
    <property type="entry name" value="WD40_repeat_dom_sf"/>
</dbReference>
<protein>
    <recommendedName>
        <fullName evidence="10">Damage-specific DNA-binding protein 2</fullName>
    </recommendedName>
</protein>
<evidence type="ECO:0000256" key="11">
    <source>
        <dbReference type="PROSITE-ProRule" id="PRU00221"/>
    </source>
</evidence>
<dbReference type="InterPro" id="IPR033312">
    <property type="entry name" value="DDB2"/>
</dbReference>
<dbReference type="GO" id="GO:0005634">
    <property type="term" value="C:nucleus"/>
    <property type="evidence" value="ECO:0007669"/>
    <property type="project" value="UniProtKB-SubCell"/>
</dbReference>
<dbReference type="GO" id="GO:0009411">
    <property type="term" value="P:response to UV"/>
    <property type="evidence" value="ECO:0007669"/>
    <property type="project" value="TreeGrafter"/>
</dbReference>
<evidence type="ECO:0000256" key="1">
    <source>
        <dbReference type="ARBA" id="ARBA00004123"/>
    </source>
</evidence>
<comment type="caution">
    <text evidence="12">The sequence shown here is derived from an EMBL/GenBank/DDBJ whole genome shotgun (WGS) entry which is preliminary data.</text>
</comment>
<dbReference type="Pfam" id="PF00400">
    <property type="entry name" value="WD40"/>
    <property type="match status" value="1"/>
</dbReference>
<keyword evidence="6" id="KW-0833">Ubl conjugation pathway</keyword>
<dbReference type="PANTHER" id="PTHR15169">
    <property type="entry name" value="DAMAGE-SPECIFIC DNA BINDING PROTEIN 2"/>
    <property type="match status" value="1"/>
</dbReference>
<evidence type="ECO:0000256" key="4">
    <source>
        <dbReference type="ARBA" id="ARBA00022737"/>
    </source>
</evidence>
<dbReference type="SMART" id="SM00320">
    <property type="entry name" value="WD40"/>
    <property type="match status" value="3"/>
</dbReference>
<evidence type="ECO:0000256" key="10">
    <source>
        <dbReference type="ARBA" id="ARBA00031670"/>
    </source>
</evidence>
<keyword evidence="8" id="KW-0234">DNA repair</keyword>
<keyword evidence="7" id="KW-0238">DNA-binding</keyword>
<keyword evidence="4" id="KW-0677">Repeat</keyword>
<sequence length="432" mass="48642">MGPPRKCNQNKSLPLLNDANRRSITRNLREKKMSKEEVTNEGNQTDQLQNTLSKKVSVFKYLNTLAYGDRMQPEIKTFTKSCIISHLNDLDGSKLITPFEKRVTALQWHPKYPSILAAASKWGELLLFNVGSKTSNYISGIGAGGSIVGLKFTLDDQCSVYTASITGKIRRESFSNSPGKTFLSTNCYQNWFTSLDVCKERKLLLAGDCKGNGILLSTDEGQRIWPHFKRLHTDKVSHIEFCTLDTNLFVTASIDHSVKIWDLRNLCRSVILPEPVHTFLHLKGVNSAYFSPSNRCSLLTTDQHSEIRVYKSPDWSEQLVIKHPHRHFQHISPIKAVWHPLEDIVVVGRFPDDEFKKSDVRTIDYYDGSTGNVLRRFRSGTGGIVVLNGFNSTGDCLASASGCSITFKSFKNKLTKIPDLHVHCNSSIVPLY</sequence>
<evidence type="ECO:0000256" key="5">
    <source>
        <dbReference type="ARBA" id="ARBA00022763"/>
    </source>
</evidence>
<keyword evidence="3 11" id="KW-0853">WD repeat</keyword>
<evidence type="ECO:0000313" key="13">
    <source>
        <dbReference type="Proteomes" id="UP000827092"/>
    </source>
</evidence>
<comment type="subcellular location">
    <subcellularLocation>
        <location evidence="1">Nucleus</location>
    </subcellularLocation>
</comment>
<dbReference type="GO" id="GO:0003684">
    <property type="term" value="F:damaged DNA binding"/>
    <property type="evidence" value="ECO:0007669"/>
    <property type="project" value="InterPro"/>
</dbReference>
<keyword evidence="5" id="KW-0227">DNA damage</keyword>
<dbReference type="SUPFAM" id="SSF50978">
    <property type="entry name" value="WD40 repeat-like"/>
    <property type="match status" value="1"/>
</dbReference>
<dbReference type="PROSITE" id="PS50294">
    <property type="entry name" value="WD_REPEATS_REGION"/>
    <property type="match status" value="1"/>
</dbReference>
<gene>
    <name evidence="12" type="ORF">JTE90_007240</name>
</gene>
<proteinExistence type="inferred from homology"/>
<dbReference type="GO" id="GO:0006281">
    <property type="term" value="P:DNA repair"/>
    <property type="evidence" value="ECO:0007669"/>
    <property type="project" value="UniProtKB-KW"/>
</dbReference>
<evidence type="ECO:0000256" key="8">
    <source>
        <dbReference type="ARBA" id="ARBA00023204"/>
    </source>
</evidence>
<keyword evidence="13" id="KW-1185">Reference proteome</keyword>
<reference evidence="12 13" key="1">
    <citation type="journal article" date="2022" name="Nat. Ecol. Evol.">
        <title>A masculinizing supergene underlies an exaggerated male reproductive morph in a spider.</title>
        <authorList>
            <person name="Hendrickx F."/>
            <person name="De Corte Z."/>
            <person name="Sonet G."/>
            <person name="Van Belleghem S.M."/>
            <person name="Kostlbacher S."/>
            <person name="Vangestel C."/>
        </authorList>
    </citation>
    <scope>NUCLEOTIDE SEQUENCE [LARGE SCALE GENOMIC DNA]</scope>
    <source>
        <strain evidence="12">W744_W776</strain>
    </source>
</reference>
<evidence type="ECO:0000256" key="6">
    <source>
        <dbReference type="ARBA" id="ARBA00022786"/>
    </source>
</evidence>
<dbReference type="InterPro" id="IPR001680">
    <property type="entry name" value="WD40_rpt"/>
</dbReference>
<dbReference type="AlphaFoldDB" id="A0AAV6VL13"/>
<dbReference type="InterPro" id="IPR015943">
    <property type="entry name" value="WD40/YVTN_repeat-like_dom_sf"/>
</dbReference>
<name>A0AAV6VL13_9ARAC</name>
<keyword evidence="9" id="KW-0539">Nucleus</keyword>
<evidence type="ECO:0000256" key="2">
    <source>
        <dbReference type="ARBA" id="ARBA00005434"/>
    </source>
</evidence>
<feature type="repeat" description="WD" evidence="11">
    <location>
        <begin position="229"/>
        <end position="265"/>
    </location>
</feature>